<dbReference type="OrthoDB" id="7998340at2"/>
<evidence type="ECO:0000313" key="1">
    <source>
        <dbReference type="EMBL" id="KMO41331.1"/>
    </source>
</evidence>
<evidence type="ECO:0008006" key="3">
    <source>
        <dbReference type="Google" id="ProtNLM"/>
    </source>
</evidence>
<dbReference type="PATRIC" id="fig|1187852.3.peg.6600"/>
<keyword evidence="2" id="KW-1185">Reference proteome</keyword>
<dbReference type="RefSeq" id="WP_048451293.1">
    <property type="nucleotide sequence ID" value="NZ_JBNNPJ010000021.1"/>
</dbReference>
<name>A0A0J6VQ30_9HYPH</name>
<accession>A0A0J6VQ30</accession>
<dbReference type="Proteomes" id="UP000036449">
    <property type="component" value="Unassembled WGS sequence"/>
</dbReference>
<proteinExistence type="predicted"/>
<protein>
    <recommendedName>
        <fullName evidence="3">Phasin domain-containing protein</fullName>
    </recommendedName>
</protein>
<dbReference type="AlphaFoldDB" id="A0A0J6VQ30"/>
<dbReference type="EMBL" id="LABZ01000083">
    <property type="protein sequence ID" value="KMO41331.1"/>
    <property type="molecule type" value="Genomic_DNA"/>
</dbReference>
<organism evidence="1 2">
    <name type="scientific">Methylobacterium tarhaniae</name>
    <dbReference type="NCBI Taxonomy" id="1187852"/>
    <lineage>
        <taxon>Bacteria</taxon>
        <taxon>Pseudomonadati</taxon>
        <taxon>Pseudomonadota</taxon>
        <taxon>Alphaproteobacteria</taxon>
        <taxon>Hyphomicrobiales</taxon>
        <taxon>Methylobacteriaceae</taxon>
        <taxon>Methylobacterium</taxon>
    </lineage>
</organism>
<reference evidence="1 2" key="1">
    <citation type="submission" date="2015-03" db="EMBL/GenBank/DDBJ databases">
        <title>Genome sequencing of Methylobacterium tarhaniae DSM 25844.</title>
        <authorList>
            <person name="Chaudhry V."/>
            <person name="Patil P.B."/>
        </authorList>
    </citation>
    <scope>NUCLEOTIDE SEQUENCE [LARGE SCALE GENOMIC DNA]</scope>
    <source>
        <strain evidence="1 2">DSM 25844</strain>
    </source>
</reference>
<evidence type="ECO:0000313" key="2">
    <source>
        <dbReference type="Proteomes" id="UP000036449"/>
    </source>
</evidence>
<sequence>MAATDQSRPVGRVDEAGPDPFAIDVFAFPAGANPAMRWMAESLAFAAKRLTAQSEHLVALGRCGSIVEAQKLTAAYLARAASDCQHEAGTFLQRITGTK</sequence>
<gene>
    <name evidence="1" type="ORF">VQ03_12980</name>
</gene>
<comment type="caution">
    <text evidence="1">The sequence shown here is derived from an EMBL/GenBank/DDBJ whole genome shotgun (WGS) entry which is preliminary data.</text>
</comment>